<accession>A0A251SYI8</accession>
<dbReference type="AlphaFoldDB" id="A0A251SYI8"/>
<keyword evidence="3" id="KW-1185">Reference proteome</keyword>
<feature type="compositionally biased region" description="Low complexity" evidence="1">
    <location>
        <begin position="124"/>
        <end position="136"/>
    </location>
</feature>
<evidence type="ECO:0000313" key="2">
    <source>
        <dbReference type="EMBL" id="OTG02641.1"/>
    </source>
</evidence>
<evidence type="ECO:0000313" key="3">
    <source>
        <dbReference type="Proteomes" id="UP000215914"/>
    </source>
</evidence>
<dbReference type="InParanoid" id="A0A251SYI8"/>
<proteinExistence type="predicted"/>
<dbReference type="FunCoup" id="A0A251SYI8">
    <property type="interactions" value="428"/>
</dbReference>
<sequence length="184" mass="20806">MTEKKMDMSLDDIIKMSKNGTGANKGKKQRIPNKNQKFSNNVVQDKSMRLRRFMDSRSSLRQGVLAQRRSNFQGNQFPLAAEAARKAAVAPIRNRNFNGNQAATSYRPRGVARPAKNNSNGGFAVKKQVKVASKQKPQTLDSLFANMKEQRMQQQQNQNQNRNNSGRSGAGQQRPRPPWARYNN</sequence>
<reference evidence="3" key="1">
    <citation type="journal article" date="2017" name="Nature">
        <title>The sunflower genome provides insights into oil metabolism, flowering and Asterid evolution.</title>
        <authorList>
            <person name="Badouin H."/>
            <person name="Gouzy J."/>
            <person name="Grassa C.J."/>
            <person name="Murat F."/>
            <person name="Staton S.E."/>
            <person name="Cottret L."/>
            <person name="Lelandais-Briere C."/>
            <person name="Owens G.L."/>
            <person name="Carrere S."/>
            <person name="Mayjonade B."/>
            <person name="Legrand L."/>
            <person name="Gill N."/>
            <person name="Kane N.C."/>
            <person name="Bowers J.E."/>
            <person name="Hubner S."/>
            <person name="Bellec A."/>
            <person name="Berard A."/>
            <person name="Berges H."/>
            <person name="Blanchet N."/>
            <person name="Boniface M.C."/>
            <person name="Brunel D."/>
            <person name="Catrice O."/>
            <person name="Chaidir N."/>
            <person name="Claudel C."/>
            <person name="Donnadieu C."/>
            <person name="Faraut T."/>
            <person name="Fievet G."/>
            <person name="Helmstetter N."/>
            <person name="King M."/>
            <person name="Knapp S.J."/>
            <person name="Lai Z."/>
            <person name="Le Paslier M.C."/>
            <person name="Lippi Y."/>
            <person name="Lorenzon L."/>
            <person name="Mandel J.R."/>
            <person name="Marage G."/>
            <person name="Marchand G."/>
            <person name="Marquand E."/>
            <person name="Bret-Mestries E."/>
            <person name="Morien E."/>
            <person name="Nambeesan S."/>
            <person name="Nguyen T."/>
            <person name="Pegot-Espagnet P."/>
            <person name="Pouilly N."/>
            <person name="Raftis F."/>
            <person name="Sallet E."/>
            <person name="Schiex T."/>
            <person name="Thomas J."/>
            <person name="Vandecasteele C."/>
            <person name="Vares D."/>
            <person name="Vear F."/>
            <person name="Vautrin S."/>
            <person name="Crespi M."/>
            <person name="Mangin B."/>
            <person name="Burke J.M."/>
            <person name="Salse J."/>
            <person name="Munos S."/>
            <person name="Vincourt P."/>
            <person name="Rieseberg L.H."/>
            <person name="Langlade N.B."/>
        </authorList>
    </citation>
    <scope>NUCLEOTIDE SEQUENCE [LARGE SCALE GENOMIC DNA]</scope>
    <source>
        <strain evidence="3">cv. SF193</strain>
    </source>
</reference>
<dbReference type="OMA" id="SSFFEMG"/>
<organism evidence="2 3">
    <name type="scientific">Helianthus annuus</name>
    <name type="common">Common sunflower</name>
    <dbReference type="NCBI Taxonomy" id="4232"/>
    <lineage>
        <taxon>Eukaryota</taxon>
        <taxon>Viridiplantae</taxon>
        <taxon>Streptophyta</taxon>
        <taxon>Embryophyta</taxon>
        <taxon>Tracheophyta</taxon>
        <taxon>Spermatophyta</taxon>
        <taxon>Magnoliopsida</taxon>
        <taxon>eudicotyledons</taxon>
        <taxon>Gunneridae</taxon>
        <taxon>Pentapetalae</taxon>
        <taxon>asterids</taxon>
        <taxon>campanulids</taxon>
        <taxon>Asterales</taxon>
        <taxon>Asteraceae</taxon>
        <taxon>Asteroideae</taxon>
        <taxon>Heliantheae alliance</taxon>
        <taxon>Heliantheae</taxon>
        <taxon>Helianthus</taxon>
    </lineage>
</organism>
<feature type="region of interest" description="Disordered" evidence="1">
    <location>
        <begin position="99"/>
        <end position="136"/>
    </location>
</feature>
<feature type="region of interest" description="Disordered" evidence="1">
    <location>
        <begin position="16"/>
        <end position="40"/>
    </location>
</feature>
<gene>
    <name evidence="2" type="ORF">HannXRQ_Chr13g0415351</name>
</gene>
<dbReference type="EMBL" id="CM007902">
    <property type="protein sequence ID" value="OTG02641.1"/>
    <property type="molecule type" value="Genomic_DNA"/>
</dbReference>
<dbReference type="Proteomes" id="UP000215914">
    <property type="component" value="Chromosome 13"/>
</dbReference>
<feature type="region of interest" description="Disordered" evidence="1">
    <location>
        <begin position="150"/>
        <end position="184"/>
    </location>
</feature>
<dbReference type="PANTHER" id="PTHR36048:SF1">
    <property type="entry name" value="RIBOSOME MATURATION FACTOR"/>
    <property type="match status" value="1"/>
</dbReference>
<name>A0A251SYI8_HELAN</name>
<feature type="compositionally biased region" description="Low complexity" evidence="1">
    <location>
        <begin position="152"/>
        <end position="164"/>
    </location>
</feature>
<dbReference type="PANTHER" id="PTHR36048">
    <property type="entry name" value="RIBOSOME MATURATION FACTOR"/>
    <property type="match status" value="1"/>
</dbReference>
<evidence type="ECO:0000256" key="1">
    <source>
        <dbReference type="SAM" id="MobiDB-lite"/>
    </source>
</evidence>
<protein>
    <submittedName>
        <fullName evidence="2">Uncharacterized protein</fullName>
    </submittedName>
</protein>